<organism evidence="1 2">
    <name type="scientific">Kocuria marina subsp. indica</name>
    <dbReference type="NCBI Taxonomy" id="1049583"/>
    <lineage>
        <taxon>Bacteria</taxon>
        <taxon>Bacillati</taxon>
        <taxon>Actinomycetota</taxon>
        <taxon>Actinomycetes</taxon>
        <taxon>Micrococcales</taxon>
        <taxon>Micrococcaceae</taxon>
        <taxon>Kocuria</taxon>
    </lineage>
</organism>
<keyword evidence="2" id="KW-1185">Reference proteome</keyword>
<proteinExistence type="predicted"/>
<dbReference type="Proteomes" id="UP000192929">
    <property type="component" value="Unassembled WGS sequence"/>
</dbReference>
<evidence type="ECO:0000313" key="2">
    <source>
        <dbReference type="Proteomes" id="UP000192929"/>
    </source>
</evidence>
<evidence type="ECO:0000313" key="1">
    <source>
        <dbReference type="EMBL" id="SMF30755.1"/>
    </source>
</evidence>
<dbReference type="AlphaFoldDB" id="A0A1X7EBM9"/>
<protein>
    <submittedName>
        <fullName evidence="1">Uncharacterized protein</fullName>
    </submittedName>
</protein>
<sequence length="58" mass="6461">MTRHEVDPDLFVMNTDSLTDTSALAPEGAARRARKEVRRNQLLRAAGAVLDELTERVP</sequence>
<dbReference type="EMBL" id="FXAC01000027">
    <property type="protein sequence ID" value="SMF30755.1"/>
    <property type="molecule type" value="Genomic_DNA"/>
</dbReference>
<gene>
    <name evidence="1" type="ORF">SAMN06296028_1271</name>
</gene>
<reference evidence="2" key="1">
    <citation type="submission" date="2017-04" db="EMBL/GenBank/DDBJ databases">
        <authorList>
            <person name="Varghese N."/>
            <person name="Submissions S."/>
        </authorList>
    </citation>
    <scope>NUCLEOTIDE SEQUENCE [LARGE SCALE GENOMIC DNA]</scope>
    <source>
        <strain evidence="2">NIO-1021</strain>
    </source>
</reference>
<accession>A0A1X7EBM9</accession>
<name>A0A1X7EBM9_9MICC</name>